<dbReference type="InterPro" id="IPR014729">
    <property type="entry name" value="Rossmann-like_a/b/a_fold"/>
</dbReference>
<dbReference type="GO" id="GO:0004826">
    <property type="term" value="F:phenylalanine-tRNA ligase activity"/>
    <property type="evidence" value="ECO:0007669"/>
    <property type="project" value="InterPro"/>
</dbReference>
<sequence length="771" mass="87193">MIWVDRQAKIIKDRQIPLEWVDDMKTPSGRVHVGALRGVVIHDLMYKGLVAAGVNATFSYVINDHDPMDGMPSYLDATKWSKYMGMPLYKIPPPEKGYDSFAQTYGKEFIHVFESINCHPKIIWSSELYGSGKMDDVVRTILDSADKIRGIYFRVSKAIKKANWIPYTPVCEKCGKLSTTQAHKWDGVYVHYRCAIDAVKWTTGCGYEGKIKPVGNNGKLPWRLDWPATWKVVGVSIEGAGKDHMSKGGSYDFGSAICKEVLQYNPPYPIPYEWFIIGGRKMSSSKGVGATAIGMTKILPPEVLRFLIVRTPIGTVLDFDPAGDTIPNLFDDYDRCMNAYFDKYEGVIPQNKQGEVLSDFARIIELSEVKPLVKKRYFLPRFRTIANILKSKGDPKSMFEKQLGRSLSPTELALLNERITYANIFLKKYAEGTSTIKETTPPLVKLNDQQKKFIISLTRQLENLPSSDRESIQNVVFATMKTALVKPKDVFGLLYQILTGKQFGPKIADLILELGVNTTAKKLTDSIKQKDQSPKAAFKFPTLYDEKIFSIHPLVKKQFPTVSVGVAIIKGVSIQKENPDLNTKQQEFLKTQETLTNEVISSYPEVLSYRTLYRQMKIDWHSRRPSPEALLRRVAMKKGLYCVNTCVDAYNLVVMSHRVSVGAFDLDAVSFPTILRFPNPEEHIHLLGDKEPTLYKTTELAYFDKVGGYNIDFNYRDAVRTKVTEQTKNILINIDGIYDITREMVERSLKETIDIITKYCGGEVTLAAIAV</sequence>
<dbReference type="SMART" id="SM00873">
    <property type="entry name" value="B3_4"/>
    <property type="match status" value="1"/>
</dbReference>
<protein>
    <recommendedName>
        <fullName evidence="10">Lysine--tRNA ligase</fullName>
        <ecNumber evidence="10">6.1.1.6</ecNumber>
    </recommendedName>
    <alternativeName>
        <fullName evidence="10">Lysyl-tRNA synthetase</fullName>
        <shortName evidence="10">LysRS</shortName>
    </alternativeName>
</protein>
<keyword evidence="8 10" id="KW-0030">Aminoacyl-tRNA synthetase</keyword>
<comment type="caution">
    <text evidence="12">The sequence shown here is derived from an EMBL/GenBank/DDBJ whole genome shotgun (WGS) entry which is preliminary data.</text>
</comment>
<evidence type="ECO:0000313" key="12">
    <source>
        <dbReference type="EMBL" id="OGK73437.1"/>
    </source>
</evidence>
<evidence type="ECO:0000256" key="4">
    <source>
        <dbReference type="ARBA" id="ARBA00022598"/>
    </source>
</evidence>
<evidence type="ECO:0000256" key="2">
    <source>
        <dbReference type="ARBA" id="ARBA00005594"/>
    </source>
</evidence>
<dbReference type="NCBIfam" id="TIGR00467">
    <property type="entry name" value="lysS_arch"/>
    <property type="match status" value="1"/>
</dbReference>
<accession>A0A1F7KZY9</accession>
<evidence type="ECO:0000256" key="7">
    <source>
        <dbReference type="ARBA" id="ARBA00022917"/>
    </source>
</evidence>
<dbReference type="InterPro" id="IPR008925">
    <property type="entry name" value="aa_tRNA-synth_I_cd-bd_sf"/>
</dbReference>
<keyword evidence="5 10" id="KW-0547">Nucleotide-binding</keyword>
<dbReference type="SUPFAM" id="SSF56037">
    <property type="entry name" value="PheT/TilS domain"/>
    <property type="match status" value="1"/>
</dbReference>
<dbReference type="InterPro" id="IPR002904">
    <property type="entry name" value="Lys-tRNA-ligase"/>
</dbReference>
<dbReference type="Proteomes" id="UP000177050">
    <property type="component" value="Unassembled WGS sequence"/>
</dbReference>
<evidence type="ECO:0000256" key="8">
    <source>
        <dbReference type="ARBA" id="ARBA00023146"/>
    </source>
</evidence>
<dbReference type="GO" id="GO:0006430">
    <property type="term" value="P:lysyl-tRNA aminoacylation"/>
    <property type="evidence" value="ECO:0007669"/>
    <property type="project" value="UniProtKB-UniRule"/>
</dbReference>
<evidence type="ECO:0000313" key="13">
    <source>
        <dbReference type="Proteomes" id="UP000177050"/>
    </source>
</evidence>
<proteinExistence type="inferred from homology"/>
<comment type="subcellular location">
    <subcellularLocation>
        <location evidence="1 10">Cytoplasm</location>
    </subcellularLocation>
</comment>
<dbReference type="Gene3D" id="3.40.50.620">
    <property type="entry name" value="HUPs"/>
    <property type="match status" value="2"/>
</dbReference>
<dbReference type="EC" id="6.1.1.6" evidence="10"/>
<evidence type="ECO:0000256" key="6">
    <source>
        <dbReference type="ARBA" id="ARBA00022840"/>
    </source>
</evidence>
<dbReference type="PANTHER" id="PTHR37940:SF1">
    <property type="entry name" value="LYSINE--TRNA LIGASE"/>
    <property type="match status" value="1"/>
</dbReference>
<dbReference type="Pfam" id="PF19269">
    <property type="entry name" value="Anticodon_2"/>
    <property type="match status" value="1"/>
</dbReference>
<evidence type="ECO:0000256" key="5">
    <source>
        <dbReference type="ARBA" id="ARBA00022741"/>
    </source>
</evidence>
<dbReference type="Gene3D" id="3.50.40.10">
    <property type="entry name" value="Phenylalanyl-trna Synthetase, Chain B, domain 3"/>
    <property type="match status" value="1"/>
</dbReference>
<dbReference type="Gene3D" id="1.10.10.770">
    <property type="match status" value="1"/>
</dbReference>
<dbReference type="InterPro" id="IPR045462">
    <property type="entry name" value="aa-tRNA-synth_I_cd-bd"/>
</dbReference>
<dbReference type="AlphaFoldDB" id="A0A1F7KZY9"/>
<evidence type="ECO:0000256" key="1">
    <source>
        <dbReference type="ARBA" id="ARBA00004496"/>
    </source>
</evidence>
<evidence type="ECO:0000259" key="11">
    <source>
        <dbReference type="SMART" id="SM00873"/>
    </source>
</evidence>
<dbReference type="GO" id="GO:0005524">
    <property type="term" value="F:ATP binding"/>
    <property type="evidence" value="ECO:0007669"/>
    <property type="project" value="UniProtKB-UniRule"/>
</dbReference>
<evidence type="ECO:0000256" key="3">
    <source>
        <dbReference type="ARBA" id="ARBA00022490"/>
    </source>
</evidence>
<keyword evidence="7 10" id="KW-0648">Protein biosynthesis</keyword>
<dbReference type="SUPFAM" id="SSF48163">
    <property type="entry name" value="An anticodon-binding domain of class I aminoacyl-tRNA synthetases"/>
    <property type="match status" value="1"/>
</dbReference>
<dbReference type="SUPFAM" id="SSF52374">
    <property type="entry name" value="Nucleotidylyl transferase"/>
    <property type="match status" value="1"/>
</dbReference>
<dbReference type="GO" id="GO:0000049">
    <property type="term" value="F:tRNA binding"/>
    <property type="evidence" value="ECO:0007669"/>
    <property type="project" value="InterPro"/>
</dbReference>
<reference evidence="12 13" key="1">
    <citation type="journal article" date="2016" name="Nat. Commun.">
        <title>Thousands of microbial genomes shed light on interconnected biogeochemical processes in an aquifer system.</title>
        <authorList>
            <person name="Anantharaman K."/>
            <person name="Brown C.T."/>
            <person name="Hug L.A."/>
            <person name="Sharon I."/>
            <person name="Castelle C.J."/>
            <person name="Probst A.J."/>
            <person name="Thomas B.C."/>
            <person name="Singh A."/>
            <person name="Wilkins M.J."/>
            <person name="Karaoz U."/>
            <person name="Brodie E.L."/>
            <person name="Williams K.H."/>
            <person name="Hubbard S.S."/>
            <person name="Banfield J.F."/>
        </authorList>
    </citation>
    <scope>NUCLEOTIDE SEQUENCE [LARGE SCALE GENOMIC DNA]</scope>
</reference>
<feature type="short sequence motif" description="'KMSKS' region" evidence="10">
    <location>
        <begin position="281"/>
        <end position="285"/>
    </location>
</feature>
<dbReference type="EMBL" id="MGBR01000001">
    <property type="protein sequence ID" value="OGK73437.1"/>
    <property type="molecule type" value="Genomic_DNA"/>
</dbReference>
<dbReference type="Gene3D" id="1.10.10.350">
    <property type="match status" value="1"/>
</dbReference>
<organism evidence="12 13">
    <name type="scientific">Candidatus Roizmanbacteria bacterium RIFOXYD1_FULL_38_12</name>
    <dbReference type="NCBI Taxonomy" id="1802093"/>
    <lineage>
        <taxon>Bacteria</taxon>
        <taxon>Candidatus Roizmaniibacteriota</taxon>
    </lineage>
</organism>
<dbReference type="Pfam" id="PF01921">
    <property type="entry name" value="tRNA-synt_1f"/>
    <property type="match status" value="1"/>
</dbReference>
<dbReference type="HAMAP" id="MF_00177">
    <property type="entry name" value="Lys_tRNA_synth_class1"/>
    <property type="match status" value="1"/>
</dbReference>
<gene>
    <name evidence="10" type="primary">lysS</name>
    <name evidence="12" type="ORF">A3K52_01420</name>
</gene>
<evidence type="ECO:0000256" key="10">
    <source>
        <dbReference type="HAMAP-Rule" id="MF_00177"/>
    </source>
</evidence>
<dbReference type="InterPro" id="IPR020751">
    <property type="entry name" value="aa-tRNA-synth_I_codon-bd_sub2"/>
</dbReference>
<evidence type="ECO:0000256" key="9">
    <source>
        <dbReference type="ARBA" id="ARBA00048573"/>
    </source>
</evidence>
<feature type="domain" description="B3/B4 tRNA-binding" evidence="11">
    <location>
        <begin position="608"/>
        <end position="761"/>
    </location>
</feature>
<comment type="catalytic activity">
    <reaction evidence="9 10">
        <text>tRNA(Lys) + L-lysine + ATP = L-lysyl-tRNA(Lys) + AMP + diphosphate</text>
        <dbReference type="Rhea" id="RHEA:20792"/>
        <dbReference type="Rhea" id="RHEA-COMP:9696"/>
        <dbReference type="Rhea" id="RHEA-COMP:9697"/>
        <dbReference type="ChEBI" id="CHEBI:30616"/>
        <dbReference type="ChEBI" id="CHEBI:32551"/>
        <dbReference type="ChEBI" id="CHEBI:33019"/>
        <dbReference type="ChEBI" id="CHEBI:78442"/>
        <dbReference type="ChEBI" id="CHEBI:78529"/>
        <dbReference type="ChEBI" id="CHEBI:456215"/>
        <dbReference type="EC" id="6.1.1.6"/>
    </reaction>
</comment>
<dbReference type="PANTHER" id="PTHR37940">
    <property type="entry name" value="LYSINE--TRNA LIGASE"/>
    <property type="match status" value="1"/>
</dbReference>
<keyword evidence="6 10" id="KW-0067">ATP-binding</keyword>
<comment type="caution">
    <text evidence="10">Lacks conserved residue(s) required for the propagation of feature annotation.</text>
</comment>
<name>A0A1F7KZY9_9BACT</name>
<keyword evidence="3 10" id="KW-0963">Cytoplasm</keyword>
<dbReference type="Pfam" id="PF03483">
    <property type="entry name" value="B3_4"/>
    <property type="match status" value="1"/>
</dbReference>
<comment type="similarity">
    <text evidence="2 10">Belongs to the class-I aminoacyl-tRNA synthetase family.</text>
</comment>
<dbReference type="InterPro" id="IPR020825">
    <property type="entry name" value="Phe-tRNA_synthase-like_B3/B4"/>
</dbReference>
<dbReference type="InterPro" id="IPR005146">
    <property type="entry name" value="B3/B4_tRNA-bd"/>
</dbReference>
<keyword evidence="4 10" id="KW-0436">Ligase</keyword>
<dbReference type="GO" id="GO:0004824">
    <property type="term" value="F:lysine-tRNA ligase activity"/>
    <property type="evidence" value="ECO:0007669"/>
    <property type="project" value="UniProtKB-UniRule"/>
</dbReference>
<dbReference type="GO" id="GO:0005737">
    <property type="term" value="C:cytoplasm"/>
    <property type="evidence" value="ECO:0007669"/>
    <property type="project" value="UniProtKB-SubCell"/>
</dbReference>